<dbReference type="Gene3D" id="1.10.1040.10">
    <property type="entry name" value="N-(1-d-carboxylethyl)-l-norvaline Dehydrogenase, domain 2"/>
    <property type="match status" value="1"/>
</dbReference>
<organism evidence="3 4">
    <name type="scientific">Karstenula rhodostoma CBS 690.94</name>
    <dbReference type="NCBI Taxonomy" id="1392251"/>
    <lineage>
        <taxon>Eukaryota</taxon>
        <taxon>Fungi</taxon>
        <taxon>Dikarya</taxon>
        <taxon>Ascomycota</taxon>
        <taxon>Pezizomycotina</taxon>
        <taxon>Dothideomycetes</taxon>
        <taxon>Pleosporomycetidae</taxon>
        <taxon>Pleosporales</taxon>
        <taxon>Massarineae</taxon>
        <taxon>Didymosphaeriaceae</taxon>
        <taxon>Karstenula</taxon>
    </lineage>
</organism>
<dbReference type="InterPro" id="IPR036291">
    <property type="entry name" value="NAD(P)-bd_dom_sf"/>
</dbReference>
<dbReference type="SUPFAM" id="SSF48179">
    <property type="entry name" value="6-phosphogluconate dehydrogenase C-terminal domain-like"/>
    <property type="match status" value="1"/>
</dbReference>
<evidence type="ECO:0000256" key="1">
    <source>
        <dbReference type="ARBA" id="ARBA00007598"/>
    </source>
</evidence>
<dbReference type="OrthoDB" id="435038at2759"/>
<name>A0A9P4PWM4_9PLEO</name>
<dbReference type="Gene3D" id="3.40.50.720">
    <property type="entry name" value="NAD(P)-binding Rossmann-like Domain"/>
    <property type="match status" value="1"/>
</dbReference>
<gene>
    <name evidence="3" type="ORF">P171DRAFT_479272</name>
</gene>
<dbReference type="GO" id="GO:0050661">
    <property type="term" value="F:NADP binding"/>
    <property type="evidence" value="ECO:0007669"/>
    <property type="project" value="InterPro"/>
</dbReference>
<dbReference type="EMBL" id="MU001493">
    <property type="protein sequence ID" value="KAF2450161.1"/>
    <property type="molecule type" value="Genomic_DNA"/>
</dbReference>
<evidence type="ECO:0000313" key="4">
    <source>
        <dbReference type="Proteomes" id="UP000799764"/>
    </source>
</evidence>
<comment type="caution">
    <text evidence="3">The sequence shown here is derived from an EMBL/GenBank/DDBJ whole genome shotgun (WGS) entry which is preliminary data.</text>
</comment>
<protein>
    <submittedName>
        <fullName evidence="3">6-phosphogluconate dehydrogenase-like protein</fullName>
    </submittedName>
</protein>
<dbReference type="PANTHER" id="PTHR43580">
    <property type="entry name" value="OXIDOREDUCTASE GLYR1-RELATED"/>
    <property type="match status" value="1"/>
</dbReference>
<dbReference type="InterPro" id="IPR013328">
    <property type="entry name" value="6PGD_dom2"/>
</dbReference>
<dbReference type="SUPFAM" id="SSF51735">
    <property type="entry name" value="NAD(P)-binding Rossmann-fold domains"/>
    <property type="match status" value="1"/>
</dbReference>
<dbReference type="PANTHER" id="PTHR43580:SF3">
    <property type="entry name" value="6-PHOSPHOGLUCONATE DEHYDROGENASE FAMILY PROTEIN (AFU_ORTHOLOGUE AFUA_2G11600)"/>
    <property type="match status" value="1"/>
</dbReference>
<feature type="domain" description="6-phosphogluconate dehydrogenase NADP-binding" evidence="2">
    <location>
        <begin position="4"/>
        <end position="156"/>
    </location>
</feature>
<sequence length="288" mass="30706">MASQIAFVGLGQMGQGISGNLIAKGKLEKPLLLWNRTTERAAGHSTKFEHCEHVESLIKLTQESNVIWICLQDEKALQHVLDEMLEQNVQGKLFVDSSTISPNFTNAVAERVINSGAEFVAAPVFGDPSMAKAATLTVIPAGKEESVNRILPYLEGVIGRAVVNLSGEQPGQASLLKFIGNVMIMTSMETAAEMCTFAEKTKLGPSNILKLFEALMPTSPHVVTGASQALALAGKVMGVAKATGTSLKSYEVAVQHLKDAKKLAGPDTSLLGIYGAIRQESGLPYDNQ</sequence>
<keyword evidence="4" id="KW-1185">Reference proteome</keyword>
<dbReference type="InterPro" id="IPR051265">
    <property type="entry name" value="HIBADH-related_NP60_sf"/>
</dbReference>
<accession>A0A9P4PWM4</accession>
<dbReference type="Pfam" id="PF03446">
    <property type="entry name" value="NAD_binding_2"/>
    <property type="match status" value="1"/>
</dbReference>
<evidence type="ECO:0000313" key="3">
    <source>
        <dbReference type="EMBL" id="KAF2450161.1"/>
    </source>
</evidence>
<reference evidence="3" key="1">
    <citation type="journal article" date="2020" name="Stud. Mycol.">
        <title>101 Dothideomycetes genomes: a test case for predicting lifestyles and emergence of pathogens.</title>
        <authorList>
            <person name="Haridas S."/>
            <person name="Albert R."/>
            <person name="Binder M."/>
            <person name="Bloem J."/>
            <person name="Labutti K."/>
            <person name="Salamov A."/>
            <person name="Andreopoulos B."/>
            <person name="Baker S."/>
            <person name="Barry K."/>
            <person name="Bills G."/>
            <person name="Bluhm B."/>
            <person name="Cannon C."/>
            <person name="Castanera R."/>
            <person name="Culley D."/>
            <person name="Daum C."/>
            <person name="Ezra D."/>
            <person name="Gonzalez J."/>
            <person name="Henrissat B."/>
            <person name="Kuo A."/>
            <person name="Liang C."/>
            <person name="Lipzen A."/>
            <person name="Lutzoni F."/>
            <person name="Magnuson J."/>
            <person name="Mondo S."/>
            <person name="Nolan M."/>
            <person name="Ohm R."/>
            <person name="Pangilinan J."/>
            <person name="Park H.-J."/>
            <person name="Ramirez L."/>
            <person name="Alfaro M."/>
            <person name="Sun H."/>
            <person name="Tritt A."/>
            <person name="Yoshinaga Y."/>
            <person name="Zwiers L.-H."/>
            <person name="Turgeon B."/>
            <person name="Goodwin S."/>
            <person name="Spatafora J."/>
            <person name="Crous P."/>
            <person name="Grigoriev I."/>
        </authorList>
    </citation>
    <scope>NUCLEOTIDE SEQUENCE</scope>
    <source>
        <strain evidence="3">CBS 690.94</strain>
    </source>
</reference>
<dbReference type="InterPro" id="IPR008927">
    <property type="entry name" value="6-PGluconate_DH-like_C_sf"/>
</dbReference>
<evidence type="ECO:0000259" key="2">
    <source>
        <dbReference type="Pfam" id="PF03446"/>
    </source>
</evidence>
<dbReference type="InterPro" id="IPR006115">
    <property type="entry name" value="6PGDH_NADP-bd"/>
</dbReference>
<dbReference type="Proteomes" id="UP000799764">
    <property type="component" value="Unassembled WGS sequence"/>
</dbReference>
<dbReference type="AlphaFoldDB" id="A0A9P4PWM4"/>
<comment type="similarity">
    <text evidence="1">Belongs to the HIBADH-related family. NP60 subfamily.</text>
</comment>
<proteinExistence type="inferred from homology"/>